<evidence type="ECO:0008006" key="7">
    <source>
        <dbReference type="Google" id="ProtNLM"/>
    </source>
</evidence>
<evidence type="ECO:0000259" key="4">
    <source>
        <dbReference type="Pfam" id="PF20640"/>
    </source>
</evidence>
<evidence type="ECO:0000313" key="5">
    <source>
        <dbReference type="EMBL" id="WPG99130.1"/>
    </source>
</evidence>
<dbReference type="Pfam" id="PF20640">
    <property type="entry name" value="Rrn6_HB"/>
    <property type="match status" value="1"/>
</dbReference>
<organism evidence="5 6">
    <name type="scientific">Acrodontium crateriforme</name>
    <dbReference type="NCBI Taxonomy" id="150365"/>
    <lineage>
        <taxon>Eukaryota</taxon>
        <taxon>Fungi</taxon>
        <taxon>Dikarya</taxon>
        <taxon>Ascomycota</taxon>
        <taxon>Pezizomycotina</taxon>
        <taxon>Dothideomycetes</taxon>
        <taxon>Dothideomycetidae</taxon>
        <taxon>Mycosphaerellales</taxon>
        <taxon>Teratosphaeriaceae</taxon>
        <taxon>Acrodontium</taxon>
    </lineage>
</organism>
<feature type="domain" description="RRN6 beta-propeller" evidence="2">
    <location>
        <begin position="109"/>
        <end position="444"/>
    </location>
</feature>
<proteinExistence type="predicted"/>
<feature type="domain" description="RRN6 helical bundle" evidence="4">
    <location>
        <begin position="534"/>
        <end position="727"/>
    </location>
</feature>
<dbReference type="Pfam" id="PF10214">
    <property type="entry name" value="Rrn6_beta-prop"/>
    <property type="match status" value="1"/>
</dbReference>
<protein>
    <recommendedName>
        <fullName evidence="7">RNA polymerase I-specific transcription initiation factor RRN6-like protein</fullName>
    </recommendedName>
</protein>
<dbReference type="InterPro" id="IPR019350">
    <property type="entry name" value="RNA_pol_I-sp_TIF_RRN6-like"/>
</dbReference>
<name>A0AAQ3R879_9PEZI</name>
<dbReference type="EMBL" id="CP138582">
    <property type="protein sequence ID" value="WPG99130.1"/>
    <property type="molecule type" value="Genomic_DNA"/>
</dbReference>
<dbReference type="PANTHER" id="PTHR28221">
    <property type="entry name" value="RNA POLYMERASE I-SPECIFIC TRANSCRIPTION INITIATION FACTOR RRN6"/>
    <property type="match status" value="1"/>
</dbReference>
<dbReference type="InterPro" id="IPR048535">
    <property type="entry name" value="RRN6_beta-prop"/>
</dbReference>
<dbReference type="InterPro" id="IPR048537">
    <property type="entry name" value="RRN6_HB"/>
</dbReference>
<feature type="compositionally biased region" description="Polar residues" evidence="1">
    <location>
        <begin position="929"/>
        <end position="949"/>
    </location>
</feature>
<keyword evidence="6" id="KW-1185">Reference proteome</keyword>
<feature type="domain" description="RRN6 K-rich C-terminal" evidence="3">
    <location>
        <begin position="829"/>
        <end position="978"/>
    </location>
</feature>
<dbReference type="GO" id="GO:0070860">
    <property type="term" value="C:RNA polymerase I core factor complex"/>
    <property type="evidence" value="ECO:0007669"/>
    <property type="project" value="TreeGrafter"/>
</dbReference>
<accession>A0AAQ3R879</accession>
<dbReference type="Proteomes" id="UP001303373">
    <property type="component" value="Chromosome 3"/>
</dbReference>
<dbReference type="PANTHER" id="PTHR28221:SF2">
    <property type="entry name" value="RNA POLYMERASE I-SPECIFIC TRANSCRIPTION INITIATION FACTOR RRN6"/>
    <property type="match status" value="1"/>
</dbReference>
<evidence type="ECO:0000313" key="6">
    <source>
        <dbReference type="Proteomes" id="UP001303373"/>
    </source>
</evidence>
<feature type="region of interest" description="Disordered" evidence="1">
    <location>
        <begin position="742"/>
        <end position="768"/>
    </location>
</feature>
<dbReference type="GO" id="GO:0001163">
    <property type="term" value="F:RNA polymerase I transcription regulatory region sequence-specific DNA binding"/>
    <property type="evidence" value="ECO:0007669"/>
    <property type="project" value="TreeGrafter"/>
</dbReference>
<feature type="compositionally biased region" description="Basic and acidic residues" evidence="1">
    <location>
        <begin position="547"/>
        <end position="557"/>
    </location>
</feature>
<dbReference type="GO" id="GO:0042790">
    <property type="term" value="P:nucleolar large rRNA transcription by RNA polymerase I"/>
    <property type="evidence" value="ECO:0007669"/>
    <property type="project" value="TreeGrafter"/>
</dbReference>
<sequence length="978" mass="109136">MAEDSGNCLPYGQFGQLDYDIDDRTWNFTRIVRSGRDLLPLGETSIVATASSVDEANQLDNKHEFPGRRRAKQVQDLATAFPSVLPAAGLLSSAHAFSEEVEVATSQYDPVKGDLLAFGTVASEAHHRPIRVVAFPGGRNGNEVRVVEMKIQRQGWHDTTAAWLEFPIIRGDEGVWNSDGAPIQQICFAEGGEERGLFMAVRMIAHTTIFRPVLRKSPVNVSSLSRFDLNPVADVSLRKFGGMPHADVAFNPFFPLQFAIVDQAGCWSIFEFEGRQSQTLKRGVSRHRSFSKNIDKPLDDGWARILWCGSPTSLIVAGRRCLLLFDTSVSPLDERQRIEFDGWVLAVALIPSHLDYLCVLTTSHLEIYRIVSGKADDGSLHRVLQWRHFRSPEDITLGITITRDDDDLTIFVRSSVDTVATAYGIKIEEDQAKLVTDPFELKLPSVQTKTMTLHHNFKLESIKYGTNQATGISAGRIAKYHRTSARFYCMTSLQQDLTIHQTLFFAPNENMDVDFMEPPTWQSKVGVSSTYRLKQEGFIADDDDHEDDHSLASEQMKKSHQWQRRTNITQRSHWTIGFEHIASELVDEASNSETQMTQALVSVETTIHAKENDGKVLLRTVFDSCPGDITVQDIDEASAQLQKLVLATSSLMTKDDDRSDDLRLKLNCIVLPRSLRLEGFADGMDLSRLYDQMIGDWVSTLSPQIPGRTRTVKAKALLQAAAEITMATRVFQLELPQEVMEEMESQPTNQVDIRLRRPPSPTRSTPSVYLDASSQLHSQTSSRADFHSAAPSQITSSTRASALLAPRITRMSRYTTFSQAAVPLSRSMETVIAHWDTSANPEEYDWLTTTRQLARRRDVEDEEELNERDRAKVQRRAERHIRRQRREAAASQAAMLASSQAPEIAVASQPASVYGGEAGRSLAEIPATQSFGGPWMESSQTTAPATGTASMFPASQIVPGRFGGRPPPKKKAKRKQGF</sequence>
<dbReference type="AlphaFoldDB" id="A0AAQ3R879"/>
<dbReference type="GO" id="GO:0001179">
    <property type="term" value="F:RNA polymerase I general transcription initiation factor binding"/>
    <property type="evidence" value="ECO:0007669"/>
    <property type="project" value="TreeGrafter"/>
</dbReference>
<reference evidence="5 6" key="1">
    <citation type="submission" date="2023-11" db="EMBL/GenBank/DDBJ databases">
        <title>An acidophilic fungus is an integral part of prey digestion in a carnivorous sundew plant.</title>
        <authorList>
            <person name="Tsai I.J."/>
        </authorList>
    </citation>
    <scope>NUCLEOTIDE SEQUENCE [LARGE SCALE GENOMIC DNA]</scope>
    <source>
        <strain evidence="5">169a</strain>
    </source>
</reference>
<evidence type="ECO:0000259" key="3">
    <source>
        <dbReference type="Pfam" id="PF20639"/>
    </source>
</evidence>
<dbReference type="InterPro" id="IPR048536">
    <property type="entry name" value="Rrn6_K-rich"/>
</dbReference>
<evidence type="ECO:0000256" key="1">
    <source>
        <dbReference type="SAM" id="MobiDB-lite"/>
    </source>
</evidence>
<feature type="compositionally biased region" description="Basic residues" evidence="1">
    <location>
        <begin position="967"/>
        <end position="978"/>
    </location>
</feature>
<feature type="region of interest" description="Disordered" evidence="1">
    <location>
        <begin position="541"/>
        <end position="564"/>
    </location>
</feature>
<feature type="region of interest" description="Disordered" evidence="1">
    <location>
        <begin position="929"/>
        <end position="978"/>
    </location>
</feature>
<evidence type="ECO:0000259" key="2">
    <source>
        <dbReference type="Pfam" id="PF10214"/>
    </source>
</evidence>
<gene>
    <name evidence="5" type="ORF">R9X50_00194100</name>
</gene>
<dbReference type="Pfam" id="PF20639">
    <property type="entry name" value="Rrn6_K-rich"/>
    <property type="match status" value="1"/>
</dbReference>